<proteinExistence type="predicted"/>
<protein>
    <submittedName>
        <fullName evidence="1">Uncharacterized protein</fullName>
    </submittedName>
</protein>
<name>A0A6C0C8P8_9ZZZZ</name>
<evidence type="ECO:0000313" key="1">
    <source>
        <dbReference type="EMBL" id="QHT00737.1"/>
    </source>
</evidence>
<dbReference type="EMBL" id="MN739358">
    <property type="protein sequence ID" value="QHT00737.1"/>
    <property type="molecule type" value="Genomic_DNA"/>
</dbReference>
<reference evidence="1" key="1">
    <citation type="journal article" date="2020" name="Nature">
        <title>Giant virus diversity and host interactions through global metagenomics.</title>
        <authorList>
            <person name="Schulz F."/>
            <person name="Roux S."/>
            <person name="Paez-Espino D."/>
            <person name="Jungbluth S."/>
            <person name="Walsh D.A."/>
            <person name="Denef V.J."/>
            <person name="McMahon K.D."/>
            <person name="Konstantinidis K.T."/>
            <person name="Eloe-Fadrosh E.A."/>
            <person name="Kyrpides N.C."/>
            <person name="Woyke T."/>
        </authorList>
    </citation>
    <scope>NUCLEOTIDE SEQUENCE</scope>
    <source>
        <strain evidence="1">GVMAG-M-3300020192-26</strain>
    </source>
</reference>
<organism evidence="1">
    <name type="scientific">viral metagenome</name>
    <dbReference type="NCBI Taxonomy" id="1070528"/>
    <lineage>
        <taxon>unclassified sequences</taxon>
        <taxon>metagenomes</taxon>
        <taxon>organismal metagenomes</taxon>
    </lineage>
</organism>
<accession>A0A6C0C8P8</accession>
<sequence>MDQYLYIRSLVNAKFLTSIFVRSESRQHKSLDITLNGPIFVHSKSRQRKILDINIRAFRVSSTQIS</sequence>
<dbReference type="AlphaFoldDB" id="A0A6C0C8P8"/>